<comment type="caution">
    <text evidence="16">The sequence shown here is derived from an EMBL/GenBank/DDBJ whole genome shotgun (WGS) entry which is preliminary data.</text>
</comment>
<evidence type="ECO:0000256" key="5">
    <source>
        <dbReference type="ARBA" id="ARBA00022692"/>
    </source>
</evidence>
<evidence type="ECO:0000256" key="10">
    <source>
        <dbReference type="ARBA" id="ARBA00023136"/>
    </source>
</evidence>
<feature type="transmembrane region" description="Helical" evidence="14">
    <location>
        <begin position="155"/>
        <end position="175"/>
    </location>
</feature>
<keyword evidence="10 14" id="KW-0472">Membrane</keyword>
<reference evidence="17" key="1">
    <citation type="submission" date="2015-07" db="EMBL/GenBank/DDBJ databases">
        <title>Genome sequencing project for genomic taxonomy and phylogenomics of Bacillus-like bacteria.</title>
        <authorList>
            <person name="Liu B."/>
            <person name="Wang J."/>
            <person name="Zhu Y."/>
            <person name="Liu G."/>
            <person name="Chen Q."/>
            <person name="Chen Z."/>
            <person name="Lan J."/>
            <person name="Che J."/>
            <person name="Ge C."/>
            <person name="Shi H."/>
            <person name="Pan Z."/>
            <person name="Liu X."/>
        </authorList>
    </citation>
    <scope>NUCLEOTIDE SEQUENCE [LARGE SCALE GENOMIC DNA]</scope>
    <source>
        <strain evidence="17">DSM 9887</strain>
    </source>
</reference>
<dbReference type="EMBL" id="BJON01000013">
    <property type="protein sequence ID" value="GED69568.1"/>
    <property type="molecule type" value="Genomic_DNA"/>
</dbReference>
<keyword evidence="3" id="KW-0813">Transport</keyword>
<sequence>MTYLSFREYVMGAAKIGIGLGVVSILARWVTGNTIFGSPEALVKYGIFGGIGFALMGAFALSAFGFLGRRVRREFSEGMTIGDYMRGKLHPFGYWLMIIILLITTVEGMFVQGMAGGVLLNILFGLPIPLGLLCFFIFCVLFAGIGGIRSIHRFAIVQIVITFAAAILIPVYFFVGKGVEHVYNGLRLYHPYLLVLNNYEGLFFIITGLLIGFGQVFVDQASWQRLYMMEEKKVVPTFLLSGLIFATVPLSFSSLIIIVIFTGGFDDIYSLLFDLVRKIDTMFLLILFVLCSFGAIMSAFGAGLHSMISLMVNNVYQLFRPYATERQKIRLSYTLAIAIGALSFCLTLYFQPTLLDLLFFFGIIYASLFLPVIVIVLTKGKAHNFILISAVIGLAAGYGSRVFVDNMKAIWIASSSTALTLLAYLCVTWLWKHYFRSPERTE</sequence>
<evidence type="ECO:0000256" key="2">
    <source>
        <dbReference type="ARBA" id="ARBA00006434"/>
    </source>
</evidence>
<comment type="subcellular location">
    <subcellularLocation>
        <location evidence="1">Cell membrane</location>
        <topology evidence="1">Multi-pass membrane protein</topology>
    </subcellularLocation>
</comment>
<evidence type="ECO:0000313" key="17">
    <source>
        <dbReference type="Proteomes" id="UP000036834"/>
    </source>
</evidence>
<keyword evidence="11" id="KW-0739">Sodium transport</keyword>
<dbReference type="Pfam" id="PF00474">
    <property type="entry name" value="SSF"/>
    <property type="match status" value="1"/>
</dbReference>
<dbReference type="PATRIC" id="fig|54915.3.peg.6741"/>
<keyword evidence="4" id="KW-1003">Cell membrane</keyword>
<evidence type="ECO:0000256" key="11">
    <source>
        <dbReference type="ARBA" id="ARBA00023201"/>
    </source>
</evidence>
<name>A0A0K9YY23_9BACL</name>
<feature type="transmembrane region" description="Helical" evidence="14">
    <location>
        <begin position="122"/>
        <end position="143"/>
    </location>
</feature>
<dbReference type="AlphaFoldDB" id="A0A0K9YY23"/>
<dbReference type="InterPro" id="IPR001734">
    <property type="entry name" value="Na/solute_symporter"/>
</dbReference>
<feature type="transmembrane region" description="Helical" evidence="14">
    <location>
        <begin position="238"/>
        <end position="262"/>
    </location>
</feature>
<dbReference type="GO" id="GO:0006814">
    <property type="term" value="P:sodium ion transport"/>
    <property type="evidence" value="ECO:0007669"/>
    <property type="project" value="UniProtKB-KW"/>
</dbReference>
<keyword evidence="9" id="KW-0406">Ion transport</keyword>
<dbReference type="GO" id="GO:0015293">
    <property type="term" value="F:symporter activity"/>
    <property type="evidence" value="ECO:0007669"/>
    <property type="project" value="UniProtKB-KW"/>
</dbReference>
<evidence type="ECO:0000256" key="1">
    <source>
        <dbReference type="ARBA" id="ARBA00004651"/>
    </source>
</evidence>
<feature type="transmembrane region" description="Helical" evidence="14">
    <location>
        <begin position="89"/>
        <end position="110"/>
    </location>
</feature>
<feature type="transmembrane region" description="Helical" evidence="14">
    <location>
        <begin position="385"/>
        <end position="404"/>
    </location>
</feature>
<gene>
    <name evidence="16" type="ORF">ADS79_06595</name>
    <name evidence="15" type="ORF">BRE01_32700</name>
</gene>
<dbReference type="EMBL" id="LGIQ01000005">
    <property type="protein sequence ID" value="KNB73604.1"/>
    <property type="molecule type" value="Genomic_DNA"/>
</dbReference>
<dbReference type="PANTHER" id="PTHR48086:SF3">
    <property type="entry name" value="SODIUM_PROLINE SYMPORTER"/>
    <property type="match status" value="1"/>
</dbReference>
<reference evidence="15 18" key="3">
    <citation type="submission" date="2019-06" db="EMBL/GenBank/DDBJ databases">
        <title>Whole genome shotgun sequence of Brevibacillus reuszeri NBRC 15719.</title>
        <authorList>
            <person name="Hosoyama A."/>
            <person name="Uohara A."/>
            <person name="Ohji S."/>
            <person name="Ichikawa N."/>
        </authorList>
    </citation>
    <scope>NUCLEOTIDE SEQUENCE [LARGE SCALE GENOMIC DNA]</scope>
    <source>
        <strain evidence="15 18">NBRC 15719</strain>
    </source>
</reference>
<feature type="transmembrane region" description="Helical" evidence="14">
    <location>
        <begin position="195"/>
        <end position="218"/>
    </location>
</feature>
<keyword evidence="7 14" id="KW-1133">Transmembrane helix</keyword>
<feature type="transmembrane region" description="Helical" evidence="14">
    <location>
        <begin position="282"/>
        <end position="310"/>
    </location>
</feature>
<feature type="transmembrane region" description="Helical" evidence="14">
    <location>
        <begin position="357"/>
        <end position="378"/>
    </location>
</feature>
<dbReference type="GO" id="GO:0005886">
    <property type="term" value="C:plasma membrane"/>
    <property type="evidence" value="ECO:0007669"/>
    <property type="project" value="UniProtKB-SubCell"/>
</dbReference>
<evidence type="ECO:0000256" key="9">
    <source>
        <dbReference type="ARBA" id="ARBA00023065"/>
    </source>
</evidence>
<dbReference type="PROSITE" id="PS50283">
    <property type="entry name" value="NA_SOLUT_SYMP_3"/>
    <property type="match status" value="1"/>
</dbReference>
<feature type="transmembrane region" description="Helical" evidence="14">
    <location>
        <begin position="331"/>
        <end position="351"/>
    </location>
</feature>
<feature type="transmembrane region" description="Helical" evidence="14">
    <location>
        <begin position="42"/>
        <end position="68"/>
    </location>
</feature>
<keyword evidence="5 14" id="KW-0812">Transmembrane</keyword>
<dbReference type="Proteomes" id="UP000319578">
    <property type="component" value="Unassembled WGS sequence"/>
</dbReference>
<evidence type="ECO:0000256" key="14">
    <source>
        <dbReference type="SAM" id="Phobius"/>
    </source>
</evidence>
<dbReference type="Proteomes" id="UP000036834">
    <property type="component" value="Unassembled WGS sequence"/>
</dbReference>
<organism evidence="16 17">
    <name type="scientific">Brevibacillus reuszeri</name>
    <dbReference type="NCBI Taxonomy" id="54915"/>
    <lineage>
        <taxon>Bacteria</taxon>
        <taxon>Bacillati</taxon>
        <taxon>Bacillota</taxon>
        <taxon>Bacilli</taxon>
        <taxon>Bacillales</taxon>
        <taxon>Paenibacillaceae</taxon>
        <taxon>Brevibacillus</taxon>
    </lineage>
</organism>
<keyword evidence="6" id="KW-0769">Symport</keyword>
<reference evidence="16" key="2">
    <citation type="submission" date="2015-07" db="EMBL/GenBank/DDBJ databases">
        <title>MeaNS - Measles Nucleotide Surveillance Program.</title>
        <authorList>
            <person name="Tran T."/>
            <person name="Druce J."/>
        </authorList>
    </citation>
    <scope>NUCLEOTIDE SEQUENCE</scope>
    <source>
        <strain evidence="16">DSM 9887</strain>
    </source>
</reference>
<evidence type="ECO:0000256" key="7">
    <source>
        <dbReference type="ARBA" id="ARBA00022989"/>
    </source>
</evidence>
<evidence type="ECO:0000256" key="13">
    <source>
        <dbReference type="RuleBase" id="RU362091"/>
    </source>
</evidence>
<accession>A0A0K9YY23</accession>
<keyword evidence="18" id="KW-1185">Reference proteome</keyword>
<comment type="catalytic activity">
    <reaction evidence="12">
        <text>L-proline(in) + Na(+)(in) = L-proline(out) + Na(+)(out)</text>
        <dbReference type="Rhea" id="RHEA:28967"/>
        <dbReference type="ChEBI" id="CHEBI:29101"/>
        <dbReference type="ChEBI" id="CHEBI:60039"/>
    </reaction>
</comment>
<dbReference type="RefSeq" id="WP_049737610.1">
    <property type="nucleotide sequence ID" value="NZ_BJON01000013.1"/>
</dbReference>
<dbReference type="OrthoDB" id="2516957at2"/>
<evidence type="ECO:0000313" key="15">
    <source>
        <dbReference type="EMBL" id="GED69568.1"/>
    </source>
</evidence>
<comment type="similarity">
    <text evidence="2 13">Belongs to the sodium:solute symporter (SSF) (TC 2.A.21) family.</text>
</comment>
<dbReference type="InterPro" id="IPR050277">
    <property type="entry name" value="Sodium:Solute_Symporter"/>
</dbReference>
<evidence type="ECO:0000313" key="18">
    <source>
        <dbReference type="Proteomes" id="UP000319578"/>
    </source>
</evidence>
<evidence type="ECO:0000256" key="12">
    <source>
        <dbReference type="ARBA" id="ARBA00033708"/>
    </source>
</evidence>
<dbReference type="InterPro" id="IPR038377">
    <property type="entry name" value="Na/Glc_symporter_sf"/>
</dbReference>
<evidence type="ECO:0000256" key="4">
    <source>
        <dbReference type="ARBA" id="ARBA00022475"/>
    </source>
</evidence>
<keyword evidence="8" id="KW-0915">Sodium</keyword>
<protein>
    <submittedName>
        <fullName evidence="15">Sodium:solute symporter</fullName>
    </submittedName>
    <submittedName>
        <fullName evidence="16">Transporter</fullName>
    </submittedName>
</protein>
<feature type="transmembrane region" description="Helical" evidence="14">
    <location>
        <begin position="410"/>
        <end position="431"/>
    </location>
</feature>
<dbReference type="STRING" id="54915.ADS79_06595"/>
<evidence type="ECO:0000313" key="16">
    <source>
        <dbReference type="EMBL" id="KNB73604.1"/>
    </source>
</evidence>
<proteinExistence type="inferred from homology"/>
<dbReference type="PANTHER" id="PTHR48086">
    <property type="entry name" value="SODIUM/PROLINE SYMPORTER-RELATED"/>
    <property type="match status" value="1"/>
</dbReference>
<dbReference type="Gene3D" id="1.20.1730.10">
    <property type="entry name" value="Sodium/glucose cotransporter"/>
    <property type="match status" value="1"/>
</dbReference>
<evidence type="ECO:0000256" key="3">
    <source>
        <dbReference type="ARBA" id="ARBA00022448"/>
    </source>
</evidence>
<feature type="transmembrane region" description="Helical" evidence="14">
    <location>
        <begin position="12"/>
        <end position="30"/>
    </location>
</feature>
<evidence type="ECO:0000256" key="8">
    <source>
        <dbReference type="ARBA" id="ARBA00023053"/>
    </source>
</evidence>
<evidence type="ECO:0000256" key="6">
    <source>
        <dbReference type="ARBA" id="ARBA00022847"/>
    </source>
</evidence>